<dbReference type="Proteomes" id="UP001431199">
    <property type="component" value="Unassembled WGS sequence"/>
</dbReference>
<evidence type="ECO:0000256" key="17">
    <source>
        <dbReference type="HAMAP-Rule" id="MF_01006"/>
    </source>
</evidence>
<keyword evidence="19" id="KW-1185">Reference proteome</keyword>
<name>A0ABT2M0U2_9FIRM</name>
<comment type="miscellaneous">
    <text evidence="17">Bacitracin is thought to be involved in the inhibition of peptidoglycan synthesis by sequestering undecaprenyl diphosphate, thereby reducing the pool of lipid carrier available.</text>
</comment>
<evidence type="ECO:0000256" key="5">
    <source>
        <dbReference type="ARBA" id="ARBA00022475"/>
    </source>
</evidence>
<keyword evidence="11 17" id="KW-0472">Membrane</keyword>
<dbReference type="PANTHER" id="PTHR30622:SF2">
    <property type="entry name" value="UNDECAPRENYL-DIPHOSPHATASE"/>
    <property type="match status" value="1"/>
</dbReference>
<feature type="transmembrane region" description="Helical" evidence="17">
    <location>
        <begin position="107"/>
        <end position="124"/>
    </location>
</feature>
<feature type="transmembrane region" description="Helical" evidence="17">
    <location>
        <begin position="206"/>
        <end position="227"/>
    </location>
</feature>
<dbReference type="EC" id="3.6.1.27" evidence="3 17"/>
<evidence type="ECO:0000256" key="8">
    <source>
        <dbReference type="ARBA" id="ARBA00022960"/>
    </source>
</evidence>
<dbReference type="Pfam" id="PF02673">
    <property type="entry name" value="BacA"/>
    <property type="match status" value="1"/>
</dbReference>
<evidence type="ECO:0000256" key="15">
    <source>
        <dbReference type="ARBA" id="ARBA00032932"/>
    </source>
</evidence>
<evidence type="ECO:0000256" key="14">
    <source>
        <dbReference type="ARBA" id="ARBA00032707"/>
    </source>
</evidence>
<dbReference type="PANTHER" id="PTHR30622">
    <property type="entry name" value="UNDECAPRENYL-DIPHOSPHATASE"/>
    <property type="match status" value="1"/>
</dbReference>
<keyword evidence="13 17" id="KW-0961">Cell wall biogenesis/degradation</keyword>
<comment type="catalytic activity">
    <reaction evidence="16 17">
        <text>di-trans,octa-cis-undecaprenyl diphosphate + H2O = di-trans,octa-cis-undecaprenyl phosphate + phosphate + H(+)</text>
        <dbReference type="Rhea" id="RHEA:28094"/>
        <dbReference type="ChEBI" id="CHEBI:15377"/>
        <dbReference type="ChEBI" id="CHEBI:15378"/>
        <dbReference type="ChEBI" id="CHEBI:43474"/>
        <dbReference type="ChEBI" id="CHEBI:58405"/>
        <dbReference type="ChEBI" id="CHEBI:60392"/>
        <dbReference type="EC" id="3.6.1.27"/>
    </reaction>
</comment>
<gene>
    <name evidence="17" type="primary">uppP</name>
    <name evidence="18" type="ORF">N5B56_02035</name>
</gene>
<evidence type="ECO:0000256" key="3">
    <source>
        <dbReference type="ARBA" id="ARBA00012374"/>
    </source>
</evidence>
<evidence type="ECO:0000313" key="19">
    <source>
        <dbReference type="Proteomes" id="UP001431199"/>
    </source>
</evidence>
<keyword evidence="10 17" id="KW-1133">Transmembrane helix</keyword>
<comment type="caution">
    <text evidence="18">The sequence shown here is derived from an EMBL/GenBank/DDBJ whole genome shotgun (WGS) entry which is preliminary data.</text>
</comment>
<keyword evidence="5 17" id="KW-1003">Cell membrane</keyword>
<accession>A0ABT2M0U2</accession>
<comment type="function">
    <text evidence="17">Catalyzes the dephosphorylation of undecaprenyl diphosphate (UPP). Confers resistance to bacitracin.</text>
</comment>
<evidence type="ECO:0000256" key="11">
    <source>
        <dbReference type="ARBA" id="ARBA00023136"/>
    </source>
</evidence>
<feature type="transmembrane region" description="Helical" evidence="17">
    <location>
        <begin position="239"/>
        <end position="265"/>
    </location>
</feature>
<dbReference type="RefSeq" id="WP_260978290.1">
    <property type="nucleotide sequence ID" value="NZ_JAODBU010000002.1"/>
</dbReference>
<evidence type="ECO:0000256" key="12">
    <source>
        <dbReference type="ARBA" id="ARBA00023251"/>
    </source>
</evidence>
<sequence>MGLFKAIILGIVQGLTEFLPVSSSGHLTICKQLIGMEDIGFSFDIILHVGTLLAVFLVYWRDIGRLIVDGIGIIVDVCFNIKEFFVSKKMQDEPFYRKVVCNGYRKFAMLVIVSTIPTGIIGYFGKDLVEKAGTTLLVPGICLIITATLLLISDNLPDGKKKPKKTSYLNALFIGTCQGIATLPGLSRSGTTITAGLLCGLKREFAVKYSFIMSIPAIMGAAVLDIADFGKDGMTSSDLGCYIAGALVAAVVGYICIKTMLVIVRNKKFKYFAYYCYLVGAIAVIGYFVK</sequence>
<evidence type="ECO:0000256" key="9">
    <source>
        <dbReference type="ARBA" id="ARBA00022984"/>
    </source>
</evidence>
<evidence type="ECO:0000256" key="16">
    <source>
        <dbReference type="ARBA" id="ARBA00047594"/>
    </source>
</evidence>
<comment type="similarity">
    <text evidence="2 17">Belongs to the UppP family.</text>
</comment>
<dbReference type="EMBL" id="JAODBU010000002">
    <property type="protein sequence ID" value="MCT7397868.1"/>
    <property type="molecule type" value="Genomic_DNA"/>
</dbReference>
<evidence type="ECO:0000313" key="18">
    <source>
        <dbReference type="EMBL" id="MCT7397868.1"/>
    </source>
</evidence>
<comment type="subcellular location">
    <subcellularLocation>
        <location evidence="1 17">Cell membrane</location>
        <topology evidence="1 17">Multi-pass membrane protein</topology>
    </subcellularLocation>
</comment>
<evidence type="ECO:0000256" key="13">
    <source>
        <dbReference type="ARBA" id="ARBA00023316"/>
    </source>
</evidence>
<feature type="transmembrane region" description="Helical" evidence="17">
    <location>
        <begin position="6"/>
        <end position="29"/>
    </location>
</feature>
<dbReference type="HAMAP" id="MF_01006">
    <property type="entry name" value="Undec_diphosphatase"/>
    <property type="match status" value="1"/>
</dbReference>
<keyword evidence="12 17" id="KW-0046">Antibiotic resistance</keyword>
<evidence type="ECO:0000256" key="6">
    <source>
        <dbReference type="ARBA" id="ARBA00022692"/>
    </source>
</evidence>
<evidence type="ECO:0000256" key="1">
    <source>
        <dbReference type="ARBA" id="ARBA00004651"/>
    </source>
</evidence>
<reference evidence="18" key="1">
    <citation type="submission" date="2022-09" db="EMBL/GenBank/DDBJ databases">
        <title>Eubacterium sp. LFL-14 isolated from human feces.</title>
        <authorList>
            <person name="Liu F."/>
        </authorList>
    </citation>
    <scope>NUCLEOTIDE SEQUENCE</scope>
    <source>
        <strain evidence="18">LFL-14</strain>
    </source>
</reference>
<dbReference type="InterPro" id="IPR003824">
    <property type="entry name" value="UppP"/>
</dbReference>
<evidence type="ECO:0000256" key="10">
    <source>
        <dbReference type="ARBA" id="ARBA00022989"/>
    </source>
</evidence>
<keyword evidence="8 17" id="KW-0133">Cell shape</keyword>
<keyword evidence="9 17" id="KW-0573">Peptidoglycan synthesis</keyword>
<protein>
    <recommendedName>
        <fullName evidence="4 17">Undecaprenyl-diphosphatase</fullName>
        <ecNumber evidence="3 17">3.6.1.27</ecNumber>
    </recommendedName>
    <alternativeName>
        <fullName evidence="15 17">Bacitracin resistance protein</fullName>
    </alternativeName>
    <alternativeName>
        <fullName evidence="14 17">Undecaprenyl pyrophosphate phosphatase</fullName>
    </alternativeName>
</protein>
<keyword evidence="7 17" id="KW-0378">Hydrolase</keyword>
<proteinExistence type="inferred from homology"/>
<feature type="transmembrane region" description="Helical" evidence="17">
    <location>
        <begin position="271"/>
        <end position="289"/>
    </location>
</feature>
<evidence type="ECO:0000256" key="4">
    <source>
        <dbReference type="ARBA" id="ARBA00021581"/>
    </source>
</evidence>
<keyword evidence="6 17" id="KW-0812">Transmembrane</keyword>
<feature type="transmembrane region" description="Helical" evidence="17">
    <location>
        <begin position="136"/>
        <end position="156"/>
    </location>
</feature>
<organism evidence="18 19">
    <name type="scientific">Eubacterium album</name>
    <dbReference type="NCBI Taxonomy" id="2978477"/>
    <lineage>
        <taxon>Bacteria</taxon>
        <taxon>Bacillati</taxon>
        <taxon>Bacillota</taxon>
        <taxon>Clostridia</taxon>
        <taxon>Eubacteriales</taxon>
        <taxon>Eubacteriaceae</taxon>
        <taxon>Eubacterium</taxon>
    </lineage>
</organism>
<feature type="transmembrane region" description="Helical" evidence="17">
    <location>
        <begin position="41"/>
        <end position="60"/>
    </location>
</feature>
<evidence type="ECO:0000256" key="7">
    <source>
        <dbReference type="ARBA" id="ARBA00022801"/>
    </source>
</evidence>
<evidence type="ECO:0000256" key="2">
    <source>
        <dbReference type="ARBA" id="ARBA00010621"/>
    </source>
</evidence>